<name>A0AAV9ZIL0_9AGAR</name>
<dbReference type="EMBL" id="JAWWNJ010000140">
    <property type="protein sequence ID" value="KAK6984233.1"/>
    <property type="molecule type" value="Genomic_DNA"/>
</dbReference>
<protein>
    <submittedName>
        <fullName evidence="1">Uncharacterized protein</fullName>
    </submittedName>
</protein>
<dbReference type="Proteomes" id="UP001362999">
    <property type="component" value="Unassembled WGS sequence"/>
</dbReference>
<comment type="caution">
    <text evidence="1">The sequence shown here is derived from an EMBL/GenBank/DDBJ whole genome shotgun (WGS) entry which is preliminary data.</text>
</comment>
<dbReference type="AlphaFoldDB" id="A0AAV9ZIL0"/>
<keyword evidence="2" id="KW-1185">Reference proteome</keyword>
<evidence type="ECO:0000313" key="1">
    <source>
        <dbReference type="EMBL" id="KAK6984233.1"/>
    </source>
</evidence>
<reference evidence="1 2" key="1">
    <citation type="journal article" date="2024" name="J Genomics">
        <title>Draft genome sequencing and assembly of Favolaschia claudopus CIRM-BRFM 2984 isolated from oak limbs.</title>
        <authorList>
            <person name="Navarro D."/>
            <person name="Drula E."/>
            <person name="Chaduli D."/>
            <person name="Cazenave R."/>
            <person name="Ahrendt S."/>
            <person name="Wang J."/>
            <person name="Lipzen A."/>
            <person name="Daum C."/>
            <person name="Barry K."/>
            <person name="Grigoriev I.V."/>
            <person name="Favel A."/>
            <person name="Rosso M.N."/>
            <person name="Martin F."/>
        </authorList>
    </citation>
    <scope>NUCLEOTIDE SEQUENCE [LARGE SCALE GENOMIC DNA]</scope>
    <source>
        <strain evidence="1 2">CIRM-BRFM 2984</strain>
    </source>
</reference>
<accession>A0AAV9ZIL0</accession>
<evidence type="ECO:0000313" key="2">
    <source>
        <dbReference type="Proteomes" id="UP001362999"/>
    </source>
</evidence>
<proteinExistence type="predicted"/>
<gene>
    <name evidence="1" type="ORF">R3P38DRAFT_356729</name>
</gene>
<organism evidence="1 2">
    <name type="scientific">Favolaschia claudopus</name>
    <dbReference type="NCBI Taxonomy" id="2862362"/>
    <lineage>
        <taxon>Eukaryota</taxon>
        <taxon>Fungi</taxon>
        <taxon>Dikarya</taxon>
        <taxon>Basidiomycota</taxon>
        <taxon>Agaricomycotina</taxon>
        <taxon>Agaricomycetes</taxon>
        <taxon>Agaricomycetidae</taxon>
        <taxon>Agaricales</taxon>
        <taxon>Marasmiineae</taxon>
        <taxon>Mycenaceae</taxon>
        <taxon>Favolaschia</taxon>
    </lineage>
</organism>
<sequence length="354" mass="39884">MNPLARQPSRVSLLSWWSDSNPNLQSPATINLHTMAKPLTRYLYHRQAMEIVQSYHGQTLTAEMLELYASYLPWKFISASTKAMILSALILGLQHRDENVQVQALINSPIFSHLRHILESPEGSVQDPALQGIAQSLMLYLYHCQVATLIERITGLPLTTEILEVYASCLSYKFVSAEAKTMILSELHHQVERDASQVPTIFQHCKQILDFPDDLIMMQDPALQAATYGLLQSLFAHQVSTLMEEKRGRPLTAELLDSYASCLTWAFVSASTKTTILLELRRQVERDESQVSTIFLHCRQIFEAPESLAQDVDLQAAAGNLLRCLHVHQMSALLRSNRASELSLAAEILEFPNL</sequence>